<dbReference type="AlphaFoldDB" id="A0A1F4XYQ2"/>
<keyword evidence="2" id="KW-0732">Signal</keyword>
<dbReference type="PANTHER" id="PTHR21666">
    <property type="entry name" value="PEPTIDASE-RELATED"/>
    <property type="match status" value="1"/>
</dbReference>
<dbReference type="Gene3D" id="2.70.70.10">
    <property type="entry name" value="Glucose Permease (Domain IIA)"/>
    <property type="match status" value="1"/>
</dbReference>
<feature type="chain" id="PRO_5009515472" description="M23ase beta-sheet core domain-containing protein" evidence="2">
    <location>
        <begin position="21"/>
        <end position="431"/>
    </location>
</feature>
<dbReference type="GO" id="GO:0004222">
    <property type="term" value="F:metalloendopeptidase activity"/>
    <property type="evidence" value="ECO:0007669"/>
    <property type="project" value="TreeGrafter"/>
</dbReference>
<feature type="coiled-coil region" evidence="1">
    <location>
        <begin position="24"/>
        <end position="79"/>
    </location>
</feature>
<feature type="coiled-coil region" evidence="1">
    <location>
        <begin position="175"/>
        <end position="230"/>
    </location>
</feature>
<dbReference type="PANTHER" id="PTHR21666:SF270">
    <property type="entry name" value="MUREIN HYDROLASE ACTIVATOR ENVC"/>
    <property type="match status" value="1"/>
</dbReference>
<evidence type="ECO:0000313" key="4">
    <source>
        <dbReference type="EMBL" id="OGC86840.1"/>
    </source>
</evidence>
<dbReference type="Pfam" id="PF01551">
    <property type="entry name" value="Peptidase_M23"/>
    <property type="match status" value="1"/>
</dbReference>
<dbReference type="InterPro" id="IPR016047">
    <property type="entry name" value="M23ase_b-sheet_dom"/>
</dbReference>
<keyword evidence="1" id="KW-0175">Coiled coil</keyword>
<dbReference type="EMBL" id="MEWZ01000013">
    <property type="protein sequence ID" value="OGC86840.1"/>
    <property type="molecule type" value="Genomic_DNA"/>
</dbReference>
<accession>A0A1F4XYQ2</accession>
<name>A0A1F4XYQ2_9BACT</name>
<dbReference type="CDD" id="cd12797">
    <property type="entry name" value="M23_peptidase"/>
    <property type="match status" value="1"/>
</dbReference>
<comment type="caution">
    <text evidence="4">The sequence shown here is derived from an EMBL/GenBank/DDBJ whole genome shotgun (WGS) entry which is preliminary data.</text>
</comment>
<proteinExistence type="predicted"/>
<dbReference type="SUPFAM" id="SSF51261">
    <property type="entry name" value="Duplicated hybrid motif"/>
    <property type="match status" value="1"/>
</dbReference>
<protein>
    <recommendedName>
        <fullName evidence="3">M23ase beta-sheet core domain-containing protein</fullName>
    </recommendedName>
</protein>
<evidence type="ECO:0000256" key="1">
    <source>
        <dbReference type="SAM" id="Coils"/>
    </source>
</evidence>
<organism evidence="4 5">
    <name type="scientific">Candidatus Adlerbacteria bacterium RIFCSPLOWO2_01_FULL_54_21b</name>
    <dbReference type="NCBI Taxonomy" id="1797245"/>
    <lineage>
        <taxon>Bacteria</taxon>
        <taxon>Candidatus Adleribacteriota</taxon>
    </lineage>
</organism>
<reference evidence="4 5" key="1">
    <citation type="journal article" date="2016" name="Nat. Commun.">
        <title>Thousands of microbial genomes shed light on interconnected biogeochemical processes in an aquifer system.</title>
        <authorList>
            <person name="Anantharaman K."/>
            <person name="Brown C.T."/>
            <person name="Hug L.A."/>
            <person name="Sharon I."/>
            <person name="Castelle C.J."/>
            <person name="Probst A.J."/>
            <person name="Thomas B.C."/>
            <person name="Singh A."/>
            <person name="Wilkins M.J."/>
            <person name="Karaoz U."/>
            <person name="Brodie E.L."/>
            <person name="Williams K.H."/>
            <person name="Hubbard S.S."/>
            <person name="Banfield J.F."/>
        </authorList>
    </citation>
    <scope>NUCLEOTIDE SEQUENCE [LARGE SCALE GENOMIC DNA]</scope>
</reference>
<sequence>MPRSLLVTALLLALATPAFAQDPSPEIQAQVDTASAQIQKLKDEIAALQKDLNSTTAQKQTLQNAIKALDLQIQKLQKSVTLTTTQMSQKDKEISTLSGDIRTTEEKMGDAKGGIAASLRRLGQTDQEELIIALFGGGTLSGFFDEAVNLASLRSDLQNRVEDLGALRSDLRVSKTSAEARRQELARLKSNLTEQKQGVTTAKADQTTLLTQTKSKESEYQKLIAQKEDEQKSFESELVRLAVGLGPADTSSVPGAARGILSWPLDNVRNSLCAVGIKNGESCFTQYFGNTTFSQSGAYSGNGHNGIDFRASVGTPVRAALSGVVQEINLGAVKNCQYGKWVLVKHKNGLTTLYAHLSNISVSKGQSVGTGELVGYAGNTGYATGPHLHFTVYVSSAVSFKQYTCNSGYTAFIPVAPLNAYLNPLSYLPGL</sequence>
<feature type="domain" description="M23ase beta-sheet core" evidence="3">
    <location>
        <begin position="303"/>
        <end position="395"/>
    </location>
</feature>
<dbReference type="STRING" id="1797245.A2949_02325"/>
<feature type="signal peptide" evidence="2">
    <location>
        <begin position="1"/>
        <end position="20"/>
    </location>
</feature>
<gene>
    <name evidence="4" type="ORF">A2949_02325</name>
</gene>
<evidence type="ECO:0000259" key="3">
    <source>
        <dbReference type="Pfam" id="PF01551"/>
    </source>
</evidence>
<dbReference type="InterPro" id="IPR050570">
    <property type="entry name" value="Cell_wall_metabolism_enzyme"/>
</dbReference>
<evidence type="ECO:0000313" key="5">
    <source>
        <dbReference type="Proteomes" id="UP000178585"/>
    </source>
</evidence>
<dbReference type="Proteomes" id="UP000178585">
    <property type="component" value="Unassembled WGS sequence"/>
</dbReference>
<dbReference type="InterPro" id="IPR011055">
    <property type="entry name" value="Dup_hybrid_motif"/>
</dbReference>
<dbReference type="Gene3D" id="6.10.250.3150">
    <property type="match status" value="1"/>
</dbReference>
<evidence type="ECO:0000256" key="2">
    <source>
        <dbReference type="SAM" id="SignalP"/>
    </source>
</evidence>